<dbReference type="EMBL" id="JBJJXI010000181">
    <property type="protein sequence ID" value="KAL3383940.1"/>
    <property type="molecule type" value="Genomic_DNA"/>
</dbReference>
<gene>
    <name evidence="1" type="ORF">TKK_020289</name>
</gene>
<reference evidence="1 2" key="1">
    <citation type="journal article" date="2024" name="bioRxiv">
        <title>A reference genome for Trichogramma kaykai: A tiny desert-dwelling parasitoid wasp with competing sex-ratio distorters.</title>
        <authorList>
            <person name="Culotta J."/>
            <person name="Lindsey A.R."/>
        </authorList>
    </citation>
    <scope>NUCLEOTIDE SEQUENCE [LARGE SCALE GENOMIC DNA]</scope>
    <source>
        <strain evidence="1 2">KSX58</strain>
    </source>
</reference>
<organism evidence="1 2">
    <name type="scientific">Trichogramma kaykai</name>
    <dbReference type="NCBI Taxonomy" id="54128"/>
    <lineage>
        <taxon>Eukaryota</taxon>
        <taxon>Metazoa</taxon>
        <taxon>Ecdysozoa</taxon>
        <taxon>Arthropoda</taxon>
        <taxon>Hexapoda</taxon>
        <taxon>Insecta</taxon>
        <taxon>Pterygota</taxon>
        <taxon>Neoptera</taxon>
        <taxon>Endopterygota</taxon>
        <taxon>Hymenoptera</taxon>
        <taxon>Apocrita</taxon>
        <taxon>Proctotrupomorpha</taxon>
        <taxon>Chalcidoidea</taxon>
        <taxon>Trichogrammatidae</taxon>
        <taxon>Trichogramma</taxon>
    </lineage>
</organism>
<evidence type="ECO:0000313" key="2">
    <source>
        <dbReference type="Proteomes" id="UP001627154"/>
    </source>
</evidence>
<comment type="caution">
    <text evidence="1">The sequence shown here is derived from an EMBL/GenBank/DDBJ whole genome shotgun (WGS) entry which is preliminary data.</text>
</comment>
<proteinExistence type="predicted"/>
<evidence type="ECO:0000313" key="1">
    <source>
        <dbReference type="EMBL" id="KAL3383940.1"/>
    </source>
</evidence>
<keyword evidence="2" id="KW-1185">Reference proteome</keyword>
<protein>
    <submittedName>
        <fullName evidence="1">Uncharacterized protein</fullName>
    </submittedName>
</protein>
<dbReference type="Proteomes" id="UP001627154">
    <property type="component" value="Unassembled WGS sequence"/>
</dbReference>
<accession>A0ABD2VTT3</accession>
<dbReference type="AlphaFoldDB" id="A0ABD2VTT3"/>
<name>A0ABD2VTT3_9HYME</name>
<sequence>MSWLELAVKDIFTYVTGPSASENSRVGISISSRHLLNGSAGLSIRPLKNLLAKDLVDLIMGLAQSNTSFYVDEPFNLTATFIDVPHGYGRKRAPVDINTAAKRSIVAINNDDDLCLPRALVVGEVYLKYRSDITSEAQKEWICARDARRGLQRELAMQLMRDAGVTIAGRGGDYEELVKFQRHYDGKQISIVAFDRITYGQGSEPFFDGRKSTNDKIIYLLKMRFKR</sequence>